<gene>
    <name evidence="3" type="ORF">OG579_21135</name>
</gene>
<feature type="compositionally biased region" description="Low complexity" evidence="1">
    <location>
        <begin position="497"/>
        <end position="516"/>
    </location>
</feature>
<feature type="transmembrane region" description="Helical" evidence="2">
    <location>
        <begin position="314"/>
        <end position="337"/>
    </location>
</feature>
<keyword evidence="4" id="KW-1185">Reference proteome</keyword>
<dbReference type="SUPFAM" id="SSF53067">
    <property type="entry name" value="Actin-like ATPase domain"/>
    <property type="match status" value="1"/>
</dbReference>
<keyword evidence="2" id="KW-1133">Transmembrane helix</keyword>
<feature type="transmembrane region" description="Helical" evidence="2">
    <location>
        <begin position="274"/>
        <end position="293"/>
    </location>
</feature>
<accession>A0AAU4K273</accession>
<feature type="compositionally biased region" description="Low complexity" evidence="1">
    <location>
        <begin position="398"/>
        <end position="416"/>
    </location>
</feature>
<protein>
    <recommendedName>
        <fullName evidence="5">Hsp70 protein</fullName>
    </recommendedName>
</protein>
<sequence>MTATSSTDPRSPITTLGVSAGGGMTHFALVTVDDHERLVVDSRVIEVDDTDRLDRAGRVNAGIDLMLGSAASAGLSVAAIGVASRDSGRRGGFSSPGSGPRRQIHLLGDAESVAHALAESGEIAAHDETILLDCGDTGVTISRLNPATGKLTATTRSTVMSGHAIDGALADLVGDALPSTTRASRRALIGACRTAKEELAEQDATTVLVRGRSVQLTADMVSAVSEPMAELLADEVTDYVRAQSIPESTPLVVVGGVANIAAVRRVLERATERAVVVASTPDLLGAVGAALLARPNRSSALRLAFIGGRGHRDWWSAVPLAIVGCFLAVAMLAVYAFTAALDGSSSPVRDVEITASTAAPSDVPTGGRPDTATPVVRTTSAGVGVPNDRVPPRSTVVPPAGTAELPTTTTSPTLGYPNGGMDRREERPWATTELATPEDTSGPTSTIAPTSPPLTPDVPGTPGPSSGSGPQTSPPLVSPVVPSDPLSLTPYPFVAIPAPRSTPAPASVTPTVTPAP</sequence>
<proteinExistence type="predicted"/>
<dbReference type="AlphaFoldDB" id="A0AAU4K273"/>
<evidence type="ECO:0000313" key="4">
    <source>
        <dbReference type="Proteomes" id="UP001432128"/>
    </source>
</evidence>
<evidence type="ECO:0000256" key="1">
    <source>
        <dbReference type="SAM" id="MobiDB-lite"/>
    </source>
</evidence>
<evidence type="ECO:0008006" key="5">
    <source>
        <dbReference type="Google" id="ProtNLM"/>
    </source>
</evidence>
<evidence type="ECO:0000313" key="3">
    <source>
        <dbReference type="EMBL" id="WUM20154.1"/>
    </source>
</evidence>
<feature type="compositionally biased region" description="Low complexity" evidence="1">
    <location>
        <begin position="478"/>
        <end position="490"/>
    </location>
</feature>
<dbReference type="EMBL" id="CP108021">
    <property type="protein sequence ID" value="WUM20154.1"/>
    <property type="molecule type" value="Genomic_DNA"/>
</dbReference>
<reference evidence="3 4" key="1">
    <citation type="submission" date="2022-10" db="EMBL/GenBank/DDBJ databases">
        <title>The complete genomes of actinobacterial strains from the NBC collection.</title>
        <authorList>
            <person name="Joergensen T.S."/>
            <person name="Alvarez Arevalo M."/>
            <person name="Sterndorff E.B."/>
            <person name="Faurdal D."/>
            <person name="Vuksanovic O."/>
            <person name="Mourched A.-S."/>
            <person name="Charusanti P."/>
            <person name="Shaw S."/>
            <person name="Blin K."/>
            <person name="Weber T."/>
        </authorList>
    </citation>
    <scope>NUCLEOTIDE SEQUENCE [LARGE SCALE GENOMIC DNA]</scope>
    <source>
        <strain evidence="3 4">NBC_00319</strain>
    </source>
</reference>
<organism evidence="3 4">
    <name type="scientific">Williamsia herbipolensis</name>
    <dbReference type="NCBI Taxonomy" id="1603258"/>
    <lineage>
        <taxon>Bacteria</taxon>
        <taxon>Bacillati</taxon>
        <taxon>Actinomycetota</taxon>
        <taxon>Actinomycetes</taxon>
        <taxon>Mycobacteriales</taxon>
        <taxon>Nocardiaceae</taxon>
        <taxon>Williamsia</taxon>
    </lineage>
</organism>
<dbReference type="KEGG" id="whr:OG579_21135"/>
<dbReference type="Proteomes" id="UP001432128">
    <property type="component" value="Chromosome"/>
</dbReference>
<keyword evidence="2" id="KW-0472">Membrane</keyword>
<feature type="compositionally biased region" description="Pro residues" evidence="1">
    <location>
        <begin position="450"/>
        <end position="462"/>
    </location>
</feature>
<feature type="compositionally biased region" description="Polar residues" evidence="1">
    <location>
        <begin position="438"/>
        <end position="449"/>
    </location>
</feature>
<evidence type="ECO:0000256" key="2">
    <source>
        <dbReference type="SAM" id="Phobius"/>
    </source>
</evidence>
<dbReference type="InterPro" id="IPR043129">
    <property type="entry name" value="ATPase_NBD"/>
</dbReference>
<feature type="region of interest" description="Disordered" evidence="1">
    <location>
        <begin position="356"/>
        <end position="516"/>
    </location>
</feature>
<name>A0AAU4K273_9NOCA</name>
<dbReference type="RefSeq" id="WP_328857547.1">
    <property type="nucleotide sequence ID" value="NZ_CP108021.1"/>
</dbReference>
<keyword evidence="2" id="KW-0812">Transmembrane</keyword>